<evidence type="ECO:0000256" key="3">
    <source>
        <dbReference type="ARBA" id="ARBA00025743"/>
    </source>
</evidence>
<keyword evidence="9" id="KW-1185">Reference proteome</keyword>
<dbReference type="Gramene" id="OPUNC10G14980.1">
    <property type="protein sequence ID" value="OPUNC10G14980.1"/>
    <property type="gene ID" value="OPUNC10G14980"/>
</dbReference>
<dbReference type="OMA" id="WASPYIC"/>
<evidence type="ECO:0000256" key="1">
    <source>
        <dbReference type="ARBA" id="ARBA00012452"/>
    </source>
</evidence>
<comment type="catalytic activity">
    <reaction evidence="4">
        <text>RX + glutathione = an S-substituted glutathione + a halide anion + H(+)</text>
        <dbReference type="Rhea" id="RHEA:16437"/>
        <dbReference type="ChEBI" id="CHEBI:15378"/>
        <dbReference type="ChEBI" id="CHEBI:16042"/>
        <dbReference type="ChEBI" id="CHEBI:17792"/>
        <dbReference type="ChEBI" id="CHEBI:57925"/>
        <dbReference type="ChEBI" id="CHEBI:90779"/>
        <dbReference type="EC" id="2.5.1.18"/>
    </reaction>
</comment>
<comment type="similarity">
    <text evidence="3">Belongs to the GST superfamily. Tau family.</text>
</comment>
<dbReference type="InterPro" id="IPR004045">
    <property type="entry name" value="Glutathione_S-Trfase_N"/>
</dbReference>
<dbReference type="GO" id="GO:0006749">
    <property type="term" value="P:glutathione metabolic process"/>
    <property type="evidence" value="ECO:0007669"/>
    <property type="project" value="InterPro"/>
</dbReference>
<dbReference type="STRING" id="4537.A0A0E0MA20"/>
<evidence type="ECO:0000259" key="6">
    <source>
        <dbReference type="PROSITE" id="PS50404"/>
    </source>
</evidence>
<evidence type="ECO:0000256" key="5">
    <source>
        <dbReference type="SAM" id="MobiDB-lite"/>
    </source>
</evidence>
<dbReference type="PROSITE" id="PS50404">
    <property type="entry name" value="GST_NTER"/>
    <property type="match status" value="1"/>
</dbReference>
<dbReference type="InterPro" id="IPR045073">
    <property type="entry name" value="Omega/Tau-like"/>
</dbReference>
<proteinExistence type="inferred from homology"/>
<dbReference type="SFLD" id="SFLDG01152">
    <property type="entry name" value="Main.3:_Omega-_and_Tau-like"/>
    <property type="match status" value="1"/>
</dbReference>
<evidence type="ECO:0000259" key="7">
    <source>
        <dbReference type="PROSITE" id="PS50405"/>
    </source>
</evidence>
<dbReference type="CDD" id="cd03058">
    <property type="entry name" value="GST_N_Tau"/>
    <property type="match status" value="1"/>
</dbReference>
<dbReference type="GO" id="GO:0004364">
    <property type="term" value="F:glutathione transferase activity"/>
    <property type="evidence" value="ECO:0007669"/>
    <property type="project" value="UniProtKB-EC"/>
</dbReference>
<dbReference type="HOGENOM" id="CLU_011226_18_0_1"/>
<dbReference type="InterPro" id="IPR010987">
    <property type="entry name" value="Glutathione-S-Trfase_C-like"/>
</dbReference>
<dbReference type="FunFam" id="1.20.1050.10:FF:000016">
    <property type="entry name" value="Glutathione S-transferase U9"/>
    <property type="match status" value="1"/>
</dbReference>
<dbReference type="SFLD" id="SFLDG00358">
    <property type="entry name" value="Main_(cytGST)"/>
    <property type="match status" value="1"/>
</dbReference>
<feature type="domain" description="GST C-terminal" evidence="7">
    <location>
        <begin position="92"/>
        <end position="223"/>
    </location>
</feature>
<dbReference type="eggNOG" id="KOG0406">
    <property type="taxonomic scope" value="Eukaryota"/>
</dbReference>
<dbReference type="CDD" id="cd03185">
    <property type="entry name" value="GST_C_Tau"/>
    <property type="match status" value="1"/>
</dbReference>
<dbReference type="InterPro" id="IPR040079">
    <property type="entry name" value="Glutathione_S-Trfase"/>
</dbReference>
<dbReference type="SUPFAM" id="SSF52833">
    <property type="entry name" value="Thioredoxin-like"/>
    <property type="match status" value="1"/>
</dbReference>
<dbReference type="Pfam" id="PF02798">
    <property type="entry name" value="GST_N"/>
    <property type="match status" value="1"/>
</dbReference>
<keyword evidence="2" id="KW-0808">Transferase</keyword>
<dbReference type="EC" id="2.5.1.18" evidence="1"/>
<dbReference type="GO" id="GO:0009407">
    <property type="term" value="P:toxin catabolic process"/>
    <property type="evidence" value="ECO:0007669"/>
    <property type="project" value="UniProtKB-ARBA"/>
</dbReference>
<dbReference type="SFLD" id="SFLDS00019">
    <property type="entry name" value="Glutathione_Transferase_(cytos"/>
    <property type="match status" value="1"/>
</dbReference>
<dbReference type="Proteomes" id="UP000026962">
    <property type="component" value="Chromosome 10"/>
</dbReference>
<sequence length="223" mass="24799">MAAEGELKLLGFWASPYICRVKLALHLKGLSYDYVEEDLFNNKSELLLSSNPVHAKVPVLIHNGKPICESQVIVQYIDEVFPDAGVTLLPADPQGRAVARFWAAYIDDKLLPPWVHAYRAKTDEEKAERMRQTLAVVDVLETAMKECSKGKPFFGGDTVGYLDVALGALLSWLHGTEELCGANARSWTPPRPQYCRRGRSASASSMQPTRRCRTSAGWSSFAR</sequence>
<protein>
    <recommendedName>
        <fullName evidence="1">glutathione transferase</fullName>
        <ecNumber evidence="1">2.5.1.18</ecNumber>
    </recommendedName>
</protein>
<dbReference type="PROSITE" id="PS50405">
    <property type="entry name" value="GST_CTER"/>
    <property type="match status" value="1"/>
</dbReference>
<dbReference type="GO" id="GO:0005737">
    <property type="term" value="C:cytoplasm"/>
    <property type="evidence" value="ECO:0007669"/>
    <property type="project" value="TreeGrafter"/>
</dbReference>
<dbReference type="Gene3D" id="3.40.30.10">
    <property type="entry name" value="Glutaredoxin"/>
    <property type="match status" value="1"/>
</dbReference>
<dbReference type="SUPFAM" id="SSF47616">
    <property type="entry name" value="GST C-terminal domain-like"/>
    <property type="match status" value="1"/>
</dbReference>
<dbReference type="FunFam" id="3.40.30.10:FF:000044">
    <property type="entry name" value="Glutathione S-transferase GSTU6"/>
    <property type="match status" value="1"/>
</dbReference>
<accession>A0A0E0MA20</accession>
<reference evidence="8" key="2">
    <citation type="submission" date="2018-05" db="EMBL/GenBank/DDBJ databases">
        <title>OpunRS2 (Oryza punctata Reference Sequence Version 2).</title>
        <authorList>
            <person name="Zhang J."/>
            <person name="Kudrna D."/>
            <person name="Lee S."/>
            <person name="Talag J."/>
            <person name="Welchert J."/>
            <person name="Wing R.A."/>
        </authorList>
    </citation>
    <scope>NUCLEOTIDE SEQUENCE [LARGE SCALE GENOMIC DNA]</scope>
</reference>
<feature type="domain" description="GST N-terminal" evidence="6">
    <location>
        <begin position="5"/>
        <end position="85"/>
    </location>
</feature>
<dbReference type="PANTHER" id="PTHR11260">
    <property type="entry name" value="GLUTATHIONE S-TRANSFERASE, GST, SUPERFAMILY, GST DOMAIN CONTAINING"/>
    <property type="match status" value="1"/>
</dbReference>
<dbReference type="Gene3D" id="1.20.1050.10">
    <property type="match status" value="1"/>
</dbReference>
<evidence type="ECO:0000313" key="8">
    <source>
        <dbReference type="EnsemblPlants" id="OPUNC10G14980.1"/>
    </source>
</evidence>
<dbReference type="InterPro" id="IPR036249">
    <property type="entry name" value="Thioredoxin-like_sf"/>
</dbReference>
<reference evidence="8" key="1">
    <citation type="submission" date="2015-04" db="UniProtKB">
        <authorList>
            <consortium name="EnsemblPlants"/>
        </authorList>
    </citation>
    <scope>IDENTIFICATION</scope>
</reference>
<dbReference type="PANTHER" id="PTHR11260:SF476">
    <property type="entry name" value="OS10G0530500 PROTEIN"/>
    <property type="match status" value="1"/>
</dbReference>
<evidence type="ECO:0000256" key="4">
    <source>
        <dbReference type="ARBA" id="ARBA00047960"/>
    </source>
</evidence>
<dbReference type="EnsemblPlants" id="OPUNC10G14980.1">
    <property type="protein sequence ID" value="OPUNC10G14980.1"/>
    <property type="gene ID" value="OPUNC10G14980"/>
</dbReference>
<evidence type="ECO:0000313" key="9">
    <source>
        <dbReference type="Proteomes" id="UP000026962"/>
    </source>
</evidence>
<dbReference type="Pfam" id="PF00043">
    <property type="entry name" value="GST_C"/>
    <property type="match status" value="1"/>
</dbReference>
<evidence type="ECO:0000256" key="2">
    <source>
        <dbReference type="ARBA" id="ARBA00022679"/>
    </source>
</evidence>
<name>A0A0E0MA20_ORYPU</name>
<dbReference type="InterPro" id="IPR045074">
    <property type="entry name" value="GST_C_Tau"/>
</dbReference>
<dbReference type="InterPro" id="IPR036282">
    <property type="entry name" value="Glutathione-S-Trfase_C_sf"/>
</dbReference>
<organism evidence="8">
    <name type="scientific">Oryza punctata</name>
    <name type="common">Red rice</name>
    <dbReference type="NCBI Taxonomy" id="4537"/>
    <lineage>
        <taxon>Eukaryota</taxon>
        <taxon>Viridiplantae</taxon>
        <taxon>Streptophyta</taxon>
        <taxon>Embryophyta</taxon>
        <taxon>Tracheophyta</taxon>
        <taxon>Spermatophyta</taxon>
        <taxon>Magnoliopsida</taxon>
        <taxon>Liliopsida</taxon>
        <taxon>Poales</taxon>
        <taxon>Poaceae</taxon>
        <taxon>BOP clade</taxon>
        <taxon>Oryzoideae</taxon>
        <taxon>Oryzeae</taxon>
        <taxon>Oryzinae</taxon>
        <taxon>Oryza</taxon>
    </lineage>
</organism>
<feature type="region of interest" description="Disordered" evidence="5">
    <location>
        <begin position="191"/>
        <end position="223"/>
    </location>
</feature>
<dbReference type="InterPro" id="IPR004046">
    <property type="entry name" value="GST_C"/>
</dbReference>
<dbReference type="AlphaFoldDB" id="A0A0E0MA20"/>